<evidence type="ECO:0000256" key="3">
    <source>
        <dbReference type="ARBA" id="ARBA00022475"/>
    </source>
</evidence>
<evidence type="ECO:0000313" key="11">
    <source>
        <dbReference type="EMBL" id="ELT96092.1"/>
    </source>
</evidence>
<feature type="transmembrane region" description="Helical" evidence="9">
    <location>
        <begin position="203"/>
        <end position="232"/>
    </location>
</feature>
<dbReference type="AlphaFoldDB" id="R7TR87"/>
<evidence type="ECO:0000256" key="8">
    <source>
        <dbReference type="SAM" id="MobiDB-lite"/>
    </source>
</evidence>
<keyword evidence="13" id="KW-1185">Reference proteome</keyword>
<comment type="subcellular location">
    <subcellularLocation>
        <location evidence="1">Cell membrane</location>
        <topology evidence="1">Multi-pass membrane protein</topology>
    </subcellularLocation>
</comment>
<feature type="transmembrane region" description="Helical" evidence="9">
    <location>
        <begin position="435"/>
        <end position="461"/>
    </location>
</feature>
<dbReference type="PANTHER" id="PTHR11388">
    <property type="entry name" value="ORGANIC ANION TRANSPORTER"/>
    <property type="match status" value="1"/>
</dbReference>
<keyword evidence="4 9" id="KW-0812">Transmembrane</keyword>
<evidence type="ECO:0000256" key="9">
    <source>
        <dbReference type="SAM" id="Phobius"/>
    </source>
</evidence>
<dbReference type="EMBL" id="AMQN01011530">
    <property type="status" value="NOT_ANNOTATED_CDS"/>
    <property type="molecule type" value="Genomic_DNA"/>
</dbReference>
<dbReference type="Pfam" id="PF03137">
    <property type="entry name" value="OATP"/>
    <property type="match status" value="1"/>
</dbReference>
<evidence type="ECO:0000259" key="10">
    <source>
        <dbReference type="PROSITE" id="PS51465"/>
    </source>
</evidence>
<dbReference type="EMBL" id="KB308919">
    <property type="protein sequence ID" value="ELT96092.1"/>
    <property type="molecule type" value="Genomic_DNA"/>
</dbReference>
<keyword evidence="7" id="KW-1015">Disulfide bond</keyword>
<dbReference type="PROSITE" id="PS51465">
    <property type="entry name" value="KAZAL_2"/>
    <property type="match status" value="1"/>
</dbReference>
<protein>
    <recommendedName>
        <fullName evidence="10">Kazal-like domain-containing protein</fullName>
    </recommendedName>
</protein>
<keyword evidence="5 9" id="KW-1133">Transmembrane helix</keyword>
<dbReference type="SUPFAM" id="SSF103473">
    <property type="entry name" value="MFS general substrate transporter"/>
    <property type="match status" value="1"/>
</dbReference>
<evidence type="ECO:0000256" key="6">
    <source>
        <dbReference type="ARBA" id="ARBA00023136"/>
    </source>
</evidence>
<feature type="region of interest" description="Disordered" evidence="8">
    <location>
        <begin position="466"/>
        <end position="495"/>
    </location>
</feature>
<dbReference type="SUPFAM" id="SSF100895">
    <property type="entry name" value="Kazal-type serine protease inhibitors"/>
    <property type="match status" value="1"/>
</dbReference>
<dbReference type="GO" id="GO:0015347">
    <property type="term" value="F:sodium-independent organic anion transmembrane transporter activity"/>
    <property type="evidence" value="ECO:0007669"/>
    <property type="project" value="TreeGrafter"/>
</dbReference>
<dbReference type="InterPro" id="IPR004156">
    <property type="entry name" value="OATP"/>
</dbReference>
<dbReference type="EMBL" id="AMQN01011531">
    <property type="status" value="NOT_ANNOTATED_CDS"/>
    <property type="molecule type" value="Genomic_DNA"/>
</dbReference>
<dbReference type="HOGENOM" id="CLU_008954_2_2_1"/>
<evidence type="ECO:0000256" key="1">
    <source>
        <dbReference type="ARBA" id="ARBA00004651"/>
    </source>
</evidence>
<dbReference type="InterPro" id="IPR036259">
    <property type="entry name" value="MFS_trans_sf"/>
</dbReference>
<dbReference type="PANTHER" id="PTHR11388:SF160">
    <property type="entry name" value="SOLUTE CARRIER ORGANIC ANION TRANSPORTER FAMILY MEMBER"/>
    <property type="match status" value="1"/>
</dbReference>
<accession>R7TR87</accession>
<name>R7TR87_CAPTE</name>
<evidence type="ECO:0000313" key="12">
    <source>
        <dbReference type="EnsemblMetazoa" id="CapteP222143"/>
    </source>
</evidence>
<dbReference type="FunCoup" id="R7TR87">
    <property type="interactions" value="72"/>
</dbReference>
<keyword evidence="3" id="KW-1003">Cell membrane</keyword>
<evidence type="ECO:0000313" key="13">
    <source>
        <dbReference type="Proteomes" id="UP000014760"/>
    </source>
</evidence>
<dbReference type="Pfam" id="PF07648">
    <property type="entry name" value="Kazal_2"/>
    <property type="match status" value="1"/>
</dbReference>
<comment type="similarity">
    <text evidence="2">Belongs to the organo anion transporter (TC 2.A.60) family.</text>
</comment>
<proteinExistence type="inferred from homology"/>
<evidence type="ECO:0000256" key="7">
    <source>
        <dbReference type="ARBA" id="ARBA00023157"/>
    </source>
</evidence>
<dbReference type="OrthoDB" id="5062115at2759"/>
<feature type="transmembrane region" description="Helical" evidence="9">
    <location>
        <begin position="392"/>
        <end position="410"/>
    </location>
</feature>
<dbReference type="EMBL" id="AMQN01011529">
    <property type="status" value="NOT_ANNOTATED_CDS"/>
    <property type="molecule type" value="Genomic_DNA"/>
</dbReference>
<dbReference type="GO" id="GO:0016323">
    <property type="term" value="C:basolateral plasma membrane"/>
    <property type="evidence" value="ECO:0007669"/>
    <property type="project" value="TreeGrafter"/>
</dbReference>
<feature type="transmembrane region" description="Helical" evidence="9">
    <location>
        <begin position="101"/>
        <end position="120"/>
    </location>
</feature>
<evidence type="ECO:0000256" key="4">
    <source>
        <dbReference type="ARBA" id="ARBA00022692"/>
    </source>
</evidence>
<dbReference type="InterPro" id="IPR002350">
    <property type="entry name" value="Kazal_dom"/>
</dbReference>
<reference evidence="11 13" key="2">
    <citation type="journal article" date="2013" name="Nature">
        <title>Insights into bilaterian evolution from three spiralian genomes.</title>
        <authorList>
            <person name="Simakov O."/>
            <person name="Marletaz F."/>
            <person name="Cho S.J."/>
            <person name="Edsinger-Gonzales E."/>
            <person name="Havlak P."/>
            <person name="Hellsten U."/>
            <person name="Kuo D.H."/>
            <person name="Larsson T."/>
            <person name="Lv J."/>
            <person name="Arendt D."/>
            <person name="Savage R."/>
            <person name="Osoegawa K."/>
            <person name="de Jong P."/>
            <person name="Grimwood J."/>
            <person name="Chapman J.A."/>
            <person name="Shapiro H."/>
            <person name="Aerts A."/>
            <person name="Otillar R.P."/>
            <person name="Terry A.Y."/>
            <person name="Boore J.L."/>
            <person name="Grigoriev I.V."/>
            <person name="Lindberg D.R."/>
            <person name="Seaver E.C."/>
            <person name="Weisblat D.A."/>
            <person name="Putnam N.H."/>
            <person name="Rokhsar D.S."/>
        </authorList>
    </citation>
    <scope>NUCLEOTIDE SEQUENCE</scope>
    <source>
        <strain evidence="11 13">I ESC-2004</strain>
    </source>
</reference>
<dbReference type="Gene3D" id="1.20.1250.20">
    <property type="entry name" value="MFS general substrate transporter like domains"/>
    <property type="match status" value="1"/>
</dbReference>
<evidence type="ECO:0000256" key="2">
    <source>
        <dbReference type="ARBA" id="ARBA00009657"/>
    </source>
</evidence>
<gene>
    <name evidence="11" type="ORF">CAPTEDRAFT_222143</name>
</gene>
<dbReference type="EnsemblMetazoa" id="CapteT222143">
    <property type="protein sequence ID" value="CapteP222143"/>
    <property type="gene ID" value="CapteG222143"/>
</dbReference>
<dbReference type="InterPro" id="IPR036058">
    <property type="entry name" value="Kazal_dom_sf"/>
</dbReference>
<evidence type="ECO:0000256" key="5">
    <source>
        <dbReference type="ARBA" id="ARBA00022989"/>
    </source>
</evidence>
<dbReference type="GO" id="GO:0043252">
    <property type="term" value="P:sodium-independent organic anion transport"/>
    <property type="evidence" value="ECO:0007669"/>
    <property type="project" value="TreeGrafter"/>
</dbReference>
<feature type="domain" description="Kazal-like" evidence="10">
    <location>
        <begin position="259"/>
        <end position="325"/>
    </location>
</feature>
<organism evidence="11">
    <name type="scientific">Capitella teleta</name>
    <name type="common">Polychaete worm</name>
    <dbReference type="NCBI Taxonomy" id="283909"/>
    <lineage>
        <taxon>Eukaryota</taxon>
        <taxon>Metazoa</taxon>
        <taxon>Spiralia</taxon>
        <taxon>Lophotrochozoa</taxon>
        <taxon>Annelida</taxon>
        <taxon>Polychaeta</taxon>
        <taxon>Sedentaria</taxon>
        <taxon>Scolecida</taxon>
        <taxon>Capitellidae</taxon>
        <taxon>Capitella</taxon>
    </lineage>
</organism>
<reference evidence="13" key="1">
    <citation type="submission" date="2012-12" db="EMBL/GenBank/DDBJ databases">
        <authorList>
            <person name="Hellsten U."/>
            <person name="Grimwood J."/>
            <person name="Chapman J.A."/>
            <person name="Shapiro H."/>
            <person name="Aerts A."/>
            <person name="Otillar R.P."/>
            <person name="Terry A.Y."/>
            <person name="Boore J.L."/>
            <person name="Simakov O."/>
            <person name="Marletaz F."/>
            <person name="Cho S.-J."/>
            <person name="Edsinger-Gonzales E."/>
            <person name="Havlak P."/>
            <person name="Kuo D.-H."/>
            <person name="Larsson T."/>
            <person name="Lv J."/>
            <person name="Arendt D."/>
            <person name="Savage R."/>
            <person name="Osoegawa K."/>
            <person name="de Jong P."/>
            <person name="Lindberg D.R."/>
            <person name="Seaver E.C."/>
            <person name="Weisblat D.A."/>
            <person name="Putnam N.H."/>
            <person name="Grigoriev I.V."/>
            <person name="Rokhsar D.S."/>
        </authorList>
    </citation>
    <scope>NUCLEOTIDE SEQUENCE</scope>
    <source>
        <strain evidence="13">I ESC-2004</strain>
    </source>
</reference>
<keyword evidence="6 9" id="KW-0472">Membrane</keyword>
<dbReference type="OMA" id="FYANCEN"/>
<reference evidence="12" key="3">
    <citation type="submission" date="2015-06" db="UniProtKB">
        <authorList>
            <consortium name="EnsemblMetazoa"/>
        </authorList>
    </citation>
    <scope>IDENTIFICATION</scope>
</reference>
<dbReference type="Proteomes" id="UP000014760">
    <property type="component" value="Unassembled WGS sequence"/>
</dbReference>
<feature type="transmembrane region" description="Helical" evidence="9">
    <location>
        <begin position="349"/>
        <end position="371"/>
    </location>
</feature>
<feature type="transmembrane region" description="Helical" evidence="9">
    <location>
        <begin position="244"/>
        <end position="263"/>
    </location>
</feature>
<sequence>MPHRGIRTRRVVIDDVIDLLGEDDDEEAAEIVIPLRSSNCSSVPVSATTVLEDYLIYTGDDVPLRLAHRDQQYLDSYKSIDEAIGLASVNISPTDPRWVGAWWIGFLVSGSLFITSFLFISPYPRELPSASIVRATRVSQAHNNDSPKSQSHKLGSTYRDFPRALMLLLKNPVNMLVTVGGVCEGMSTSGIATFLPKLIQNQFALTATLAALISGGLAVCGAALGMFLGGLAAKLGKFEIKGNLIFCIVVNIVSIGFSFSLMAKCPSPPLAGVFDGYSNSQQSYEPICSPDGVGYFSPCHAGCPKSGIVEDDDGVKTYSNCSCILNERDSWSEPAVAETGFCNTVCVELYIFCVVFLIVVMTTFMQSVPGINISLRCVPESQRSFAMGVKWVFIRFLGTVLGPAVYGYLFDDACLIWQESCGERGSCWIYDGDTLAWNLIAISVAVKFVGCVSFALSLFIYKPPHTGESGELAPQPSPSEGGYANPALDEDDSKL</sequence>